<organism evidence="1 2">
    <name type="scientific">Pluteus cervinus</name>
    <dbReference type="NCBI Taxonomy" id="181527"/>
    <lineage>
        <taxon>Eukaryota</taxon>
        <taxon>Fungi</taxon>
        <taxon>Dikarya</taxon>
        <taxon>Basidiomycota</taxon>
        <taxon>Agaricomycotina</taxon>
        <taxon>Agaricomycetes</taxon>
        <taxon>Agaricomycetidae</taxon>
        <taxon>Agaricales</taxon>
        <taxon>Pluteineae</taxon>
        <taxon>Pluteaceae</taxon>
        <taxon>Pluteus</taxon>
    </lineage>
</organism>
<keyword evidence="2" id="KW-1185">Reference proteome</keyword>
<sequence length="515" mass="59065">MDVATTLPAEMWSRIFDLLSLEDIRKMRQVHSVFETYSRMFIWESLVLCSLGSKRMKQAEAIVCNPSLGQHVKELHLQPSIPKMGQTDPTRRPPMDLRATISLWFADPPIRTWSGVLSRIEWKHPIRSYRHISKSRKASSVASAVVPHLTQLRILCISTLLGRGARPSPEPYHELWSNIHTNNLTTIFFSLSPLAALQIFSGAVRSSQVTFPCLETLHLHVSSYREDKFDLDKFEEDIRVIADTGRDSLKALRLSHVPSYDLRPPASRLFSGIGFFPNLAHFDFFAYFCDDETPVTRFITHHHSSLRRLNIEGCVHQIFPRLHVLEINSFPSMRLTCLGFKYEVLHDHGLAWAPMGEPSLRSYADSLTTLRITPSFMDAFTFQHADRLVSSLYKSPGGALLQRLKIPISSLCPEVFDLLSNALENLHALAIMYNRLVAFVGSTANEPNLFWQSMRARTYPNWNVRQFSLEIIGTYGEPSREEKEILTLAIPSITMFEPSSWWDLDIRIEEHRCWK</sequence>
<reference evidence="1 2" key="1">
    <citation type="journal article" date="2019" name="Nat. Ecol. Evol.">
        <title>Megaphylogeny resolves global patterns of mushroom evolution.</title>
        <authorList>
            <person name="Varga T."/>
            <person name="Krizsan K."/>
            <person name="Foldi C."/>
            <person name="Dima B."/>
            <person name="Sanchez-Garcia M."/>
            <person name="Sanchez-Ramirez S."/>
            <person name="Szollosi G.J."/>
            <person name="Szarkandi J.G."/>
            <person name="Papp V."/>
            <person name="Albert L."/>
            <person name="Andreopoulos W."/>
            <person name="Angelini C."/>
            <person name="Antonin V."/>
            <person name="Barry K.W."/>
            <person name="Bougher N.L."/>
            <person name="Buchanan P."/>
            <person name="Buyck B."/>
            <person name="Bense V."/>
            <person name="Catcheside P."/>
            <person name="Chovatia M."/>
            <person name="Cooper J."/>
            <person name="Damon W."/>
            <person name="Desjardin D."/>
            <person name="Finy P."/>
            <person name="Geml J."/>
            <person name="Haridas S."/>
            <person name="Hughes K."/>
            <person name="Justo A."/>
            <person name="Karasinski D."/>
            <person name="Kautmanova I."/>
            <person name="Kiss B."/>
            <person name="Kocsube S."/>
            <person name="Kotiranta H."/>
            <person name="LaButti K.M."/>
            <person name="Lechner B.E."/>
            <person name="Liimatainen K."/>
            <person name="Lipzen A."/>
            <person name="Lukacs Z."/>
            <person name="Mihaltcheva S."/>
            <person name="Morgado L.N."/>
            <person name="Niskanen T."/>
            <person name="Noordeloos M.E."/>
            <person name="Ohm R.A."/>
            <person name="Ortiz-Santana B."/>
            <person name="Ovrebo C."/>
            <person name="Racz N."/>
            <person name="Riley R."/>
            <person name="Savchenko A."/>
            <person name="Shiryaev A."/>
            <person name="Soop K."/>
            <person name="Spirin V."/>
            <person name="Szebenyi C."/>
            <person name="Tomsovsky M."/>
            <person name="Tulloss R.E."/>
            <person name="Uehling J."/>
            <person name="Grigoriev I.V."/>
            <person name="Vagvolgyi C."/>
            <person name="Papp T."/>
            <person name="Martin F.M."/>
            <person name="Miettinen O."/>
            <person name="Hibbett D.S."/>
            <person name="Nagy L.G."/>
        </authorList>
    </citation>
    <scope>NUCLEOTIDE SEQUENCE [LARGE SCALE GENOMIC DNA]</scope>
    <source>
        <strain evidence="1 2">NL-1719</strain>
    </source>
</reference>
<dbReference type="Proteomes" id="UP000308600">
    <property type="component" value="Unassembled WGS sequence"/>
</dbReference>
<name>A0ACD3A8D1_9AGAR</name>
<dbReference type="EMBL" id="ML208617">
    <property type="protein sequence ID" value="TFK61950.1"/>
    <property type="molecule type" value="Genomic_DNA"/>
</dbReference>
<accession>A0ACD3A8D1</accession>
<evidence type="ECO:0000313" key="2">
    <source>
        <dbReference type="Proteomes" id="UP000308600"/>
    </source>
</evidence>
<protein>
    <submittedName>
        <fullName evidence="1">Uncharacterized protein</fullName>
    </submittedName>
</protein>
<evidence type="ECO:0000313" key="1">
    <source>
        <dbReference type="EMBL" id="TFK61950.1"/>
    </source>
</evidence>
<proteinExistence type="predicted"/>
<gene>
    <name evidence="1" type="ORF">BDN72DRAFT_413816</name>
</gene>